<organism evidence="3 4">
    <name type="scientific">Spirilliplanes yamanashiensis</name>
    <dbReference type="NCBI Taxonomy" id="42233"/>
    <lineage>
        <taxon>Bacteria</taxon>
        <taxon>Bacillati</taxon>
        <taxon>Actinomycetota</taxon>
        <taxon>Actinomycetes</taxon>
        <taxon>Micromonosporales</taxon>
        <taxon>Micromonosporaceae</taxon>
        <taxon>Spirilliplanes</taxon>
    </lineage>
</organism>
<feature type="transmembrane region" description="Helical" evidence="2">
    <location>
        <begin position="70"/>
        <end position="91"/>
    </location>
</feature>
<protein>
    <submittedName>
        <fullName evidence="3">Uncharacterized protein</fullName>
    </submittedName>
</protein>
<keyword evidence="4" id="KW-1185">Reference proteome</keyword>
<proteinExistence type="predicted"/>
<dbReference type="RefSeq" id="WP_203936303.1">
    <property type="nucleotide sequence ID" value="NZ_BAAAGJ010000005.1"/>
</dbReference>
<feature type="transmembrane region" description="Helical" evidence="2">
    <location>
        <begin position="44"/>
        <end position="64"/>
    </location>
</feature>
<evidence type="ECO:0000313" key="3">
    <source>
        <dbReference type="EMBL" id="GIJ00962.1"/>
    </source>
</evidence>
<keyword evidence="2" id="KW-0472">Membrane</keyword>
<keyword evidence="2" id="KW-1133">Transmembrane helix</keyword>
<comment type="caution">
    <text evidence="3">The sequence shown here is derived from an EMBL/GenBank/DDBJ whole genome shotgun (WGS) entry which is preliminary data.</text>
</comment>
<keyword evidence="2" id="KW-0812">Transmembrane</keyword>
<name>A0A8J3Y3V0_9ACTN</name>
<sequence>MTAEPHAVPAAPPADVPDGPDPSTAAPPAGPSTVARAADRALRVLGGVLGVAMALLSGLLELYLAPLRVAGVLIGVAALVAIPANVFLAWWAQRAVGARFAFALPWGAWTLLMFVAAGVRTDEGDQLLAPDNWVGMVLILAGSIAFAAYAYRSILGTVPRG</sequence>
<evidence type="ECO:0000313" key="4">
    <source>
        <dbReference type="Proteomes" id="UP000652013"/>
    </source>
</evidence>
<feature type="region of interest" description="Disordered" evidence="1">
    <location>
        <begin position="1"/>
        <end position="32"/>
    </location>
</feature>
<reference evidence="3" key="1">
    <citation type="submission" date="2021-01" db="EMBL/GenBank/DDBJ databases">
        <title>Whole genome shotgun sequence of Spirilliplanes yamanashiensis NBRC 15828.</title>
        <authorList>
            <person name="Komaki H."/>
            <person name="Tamura T."/>
        </authorList>
    </citation>
    <scope>NUCLEOTIDE SEQUENCE</scope>
    <source>
        <strain evidence="3">NBRC 15828</strain>
    </source>
</reference>
<feature type="transmembrane region" description="Helical" evidence="2">
    <location>
        <begin position="103"/>
        <end position="121"/>
    </location>
</feature>
<dbReference type="Proteomes" id="UP000652013">
    <property type="component" value="Unassembled WGS sequence"/>
</dbReference>
<evidence type="ECO:0000256" key="2">
    <source>
        <dbReference type="SAM" id="Phobius"/>
    </source>
</evidence>
<accession>A0A8J3Y3V0</accession>
<dbReference type="EMBL" id="BOOY01000002">
    <property type="protein sequence ID" value="GIJ00962.1"/>
    <property type="molecule type" value="Genomic_DNA"/>
</dbReference>
<gene>
    <name evidence="3" type="ORF">Sya03_03140</name>
</gene>
<feature type="compositionally biased region" description="Low complexity" evidence="1">
    <location>
        <begin position="21"/>
        <end position="32"/>
    </location>
</feature>
<evidence type="ECO:0000256" key="1">
    <source>
        <dbReference type="SAM" id="MobiDB-lite"/>
    </source>
</evidence>
<feature type="transmembrane region" description="Helical" evidence="2">
    <location>
        <begin position="133"/>
        <end position="151"/>
    </location>
</feature>
<dbReference type="AlphaFoldDB" id="A0A8J3Y3V0"/>